<evidence type="ECO:0000313" key="3">
    <source>
        <dbReference type="EMBL" id="THG99696.1"/>
    </source>
</evidence>
<evidence type="ECO:0000259" key="2">
    <source>
        <dbReference type="Pfam" id="PF05368"/>
    </source>
</evidence>
<sequence>MAPKRSAGGGSKAASKSPPSIRKILVTAGEGQTGRLLIDLLATDDTYRSRFESLTALVFSEEAKSLLQEYEDVQVIVYDPNNQEALVDAMSEIDTCMLIPPARKDKAKITRTLLEAAKEAKTVVNLIFLSTAGCDFAESDKQPRIREFIQLETLAMQPKSDSSSGDTGHSTCIVRAGFYAENLLLYTKQAQGEGKLPIPIDSDHKFAPVALGDVIQVLAHALTSVGPHGLGDEVRGEILVVTGPMMTAGPELAQAASQALGVKMEFESISEEEAKKILNSAQGEDVDEAEKEYLLEYYSLVREGKTNYVSNAPMMAFFGNRGQEPPDFFKTYSVRTFLQLQIFSHLALVIGYSLTHIVQSEFKPKKRRTAKNGGGGGESSAPKKPPSRPSARGKGGAQKKKEAAIEDDANFDMEDDEGEEH</sequence>
<feature type="domain" description="NmrA-like" evidence="2">
    <location>
        <begin position="23"/>
        <end position="290"/>
    </location>
</feature>
<feature type="compositionally biased region" description="Acidic residues" evidence="1">
    <location>
        <begin position="405"/>
        <end position="421"/>
    </location>
</feature>
<feature type="region of interest" description="Disordered" evidence="1">
    <location>
        <begin position="364"/>
        <end position="421"/>
    </location>
</feature>
<dbReference type="AlphaFoldDB" id="A0A4S4KNF6"/>
<dbReference type="SUPFAM" id="SSF51735">
    <property type="entry name" value="NAD(P)-binding Rossmann-fold domains"/>
    <property type="match status" value="1"/>
</dbReference>
<dbReference type="InterPro" id="IPR051604">
    <property type="entry name" value="Ergot_Alk_Oxidoreductase"/>
</dbReference>
<protein>
    <recommendedName>
        <fullName evidence="2">NmrA-like domain-containing protein</fullName>
    </recommendedName>
</protein>
<evidence type="ECO:0000313" key="4">
    <source>
        <dbReference type="Proteomes" id="UP000309038"/>
    </source>
</evidence>
<dbReference type="PANTHER" id="PTHR43162:SF1">
    <property type="entry name" value="PRESTALK A DIFFERENTIATION PROTEIN A"/>
    <property type="match status" value="1"/>
</dbReference>
<dbReference type="Gene3D" id="3.40.50.720">
    <property type="entry name" value="NAD(P)-binding Rossmann-like Domain"/>
    <property type="match status" value="1"/>
</dbReference>
<dbReference type="InterPro" id="IPR036291">
    <property type="entry name" value="NAD(P)-bd_dom_sf"/>
</dbReference>
<name>A0A4S4KNF6_9APHY</name>
<proteinExistence type="predicted"/>
<reference evidence="3 4" key="1">
    <citation type="submission" date="2019-02" db="EMBL/GenBank/DDBJ databases">
        <title>Genome sequencing of the rare red list fungi Phlebia centrifuga.</title>
        <authorList>
            <person name="Buettner E."/>
            <person name="Kellner H."/>
        </authorList>
    </citation>
    <scope>NUCLEOTIDE SEQUENCE [LARGE SCALE GENOMIC DNA]</scope>
    <source>
        <strain evidence="3 4">DSM 108282</strain>
    </source>
</reference>
<comment type="caution">
    <text evidence="3">The sequence shown here is derived from an EMBL/GenBank/DDBJ whole genome shotgun (WGS) entry which is preliminary data.</text>
</comment>
<keyword evidence="4" id="KW-1185">Reference proteome</keyword>
<dbReference type="InterPro" id="IPR008030">
    <property type="entry name" value="NmrA-like"/>
</dbReference>
<dbReference type="EMBL" id="SGPJ01000071">
    <property type="protein sequence ID" value="THG99696.1"/>
    <property type="molecule type" value="Genomic_DNA"/>
</dbReference>
<gene>
    <name evidence="3" type="ORF">EW026_g2697</name>
</gene>
<accession>A0A4S4KNF6</accession>
<dbReference type="PANTHER" id="PTHR43162">
    <property type="match status" value="1"/>
</dbReference>
<dbReference type="Pfam" id="PF05368">
    <property type="entry name" value="NmrA"/>
    <property type="match status" value="1"/>
</dbReference>
<organism evidence="3 4">
    <name type="scientific">Hermanssonia centrifuga</name>
    <dbReference type="NCBI Taxonomy" id="98765"/>
    <lineage>
        <taxon>Eukaryota</taxon>
        <taxon>Fungi</taxon>
        <taxon>Dikarya</taxon>
        <taxon>Basidiomycota</taxon>
        <taxon>Agaricomycotina</taxon>
        <taxon>Agaricomycetes</taxon>
        <taxon>Polyporales</taxon>
        <taxon>Meruliaceae</taxon>
        <taxon>Hermanssonia</taxon>
    </lineage>
</organism>
<evidence type="ECO:0000256" key="1">
    <source>
        <dbReference type="SAM" id="MobiDB-lite"/>
    </source>
</evidence>
<dbReference type="Proteomes" id="UP000309038">
    <property type="component" value="Unassembled WGS sequence"/>
</dbReference>